<feature type="domain" description="Orn/Lys/Arg decarboxylase C-terminal" evidence="7">
    <location>
        <begin position="388"/>
        <end position="458"/>
    </location>
</feature>
<dbReference type="Pfam" id="PF03711">
    <property type="entry name" value="OKR_DC_1_C"/>
    <property type="match status" value="1"/>
</dbReference>
<evidence type="ECO:0000259" key="7">
    <source>
        <dbReference type="Pfam" id="PF03711"/>
    </source>
</evidence>
<keyword evidence="4" id="KW-0663">Pyridoxal phosphate</keyword>
<dbReference type="InterPro" id="IPR008286">
    <property type="entry name" value="Prn/Lys/Arg_de-COase_C"/>
</dbReference>
<keyword evidence="9" id="KW-1185">Reference proteome</keyword>
<organism evidence="8 9">
    <name type="scientific">Salipaludibacillus agaradhaerens</name>
    <name type="common">Bacillus agaradhaerens</name>
    <dbReference type="NCBI Taxonomy" id="76935"/>
    <lineage>
        <taxon>Bacteria</taxon>
        <taxon>Bacillati</taxon>
        <taxon>Bacillota</taxon>
        <taxon>Bacilli</taxon>
        <taxon>Bacillales</taxon>
        <taxon>Bacillaceae</taxon>
    </lineage>
</organism>
<evidence type="ECO:0000256" key="3">
    <source>
        <dbReference type="ARBA" id="ARBA00022793"/>
    </source>
</evidence>
<sequence>MKQSDKPLFNKLIKHATKTPNSFHVPGHKNGDVFGKEKSLFSSILTIDQTEITGLDDLHNAEGVIAEAERLTAELYGVQSTHFLVGGSTVGNLAMSLAFLKRNDKVIVQRNSHQSVFHGIELAGAHPIFIEPERDPLSQLVLGVSIETLQEAIKRYPEAKAVFITQPSYEGYTQSLVSHVKAAHGANMVICVDEAHGAHLLTANKNSWPESAVAAGADVVIQSAHKTLPAMTMASWLHINSTSITAEYLSYYLRLLQSSSPSYPLMASLDLARAYVATISSADWKEKALKMNEFKRAFKTDHEWFCASQTINQFTQDPLKVVFITPLQGLPYLWKREMEKENVYPELVSPHHLLLTLPLTWDSNKTEKWVPFFQRLFQHSLVEKGHFKRWKPLQHNCRKKPVSAQRLTFEEMTTATQDVSPWQKSEGAIAAETITPYPPGIPLIIKGEQITHHHLEQLAELIEMKAAFQTGKQWLEKGIKIFSI</sequence>
<keyword evidence="8" id="KW-0808">Transferase</keyword>
<dbReference type="InterPro" id="IPR015424">
    <property type="entry name" value="PyrdxlP-dep_Trfase"/>
</dbReference>
<dbReference type="Proteomes" id="UP001057753">
    <property type="component" value="Unassembled WGS sequence"/>
</dbReference>
<gene>
    <name evidence="8" type="ORF">HXA33_18105</name>
</gene>
<evidence type="ECO:0000256" key="5">
    <source>
        <dbReference type="ARBA" id="ARBA00023239"/>
    </source>
</evidence>
<dbReference type="InterPro" id="IPR052357">
    <property type="entry name" value="Orn_Lys_Arg_decarboxylase-I"/>
</dbReference>
<dbReference type="GO" id="GO:0008483">
    <property type="term" value="F:transaminase activity"/>
    <property type="evidence" value="ECO:0007669"/>
    <property type="project" value="UniProtKB-KW"/>
</dbReference>
<dbReference type="InterPro" id="IPR000310">
    <property type="entry name" value="Orn/Lys/Arg_deCO2ase_major_dom"/>
</dbReference>
<evidence type="ECO:0000256" key="4">
    <source>
        <dbReference type="ARBA" id="ARBA00022898"/>
    </source>
</evidence>
<name>A0A9Q4G110_SALAG</name>
<dbReference type="Pfam" id="PF01276">
    <property type="entry name" value="OKR_DC_1"/>
    <property type="match status" value="1"/>
</dbReference>
<keyword evidence="3" id="KW-0210">Decarboxylase</keyword>
<dbReference type="InterPro" id="IPR036633">
    <property type="entry name" value="Prn/Lys/Arg_de-COase_C_sf"/>
</dbReference>
<dbReference type="AlphaFoldDB" id="A0A9Q4G110"/>
<keyword evidence="8" id="KW-0032">Aminotransferase</keyword>
<protein>
    <submittedName>
        <fullName evidence="8">Aminotransferase class I/II-fold pyridoxal phosphate-dependent enzyme</fullName>
    </submittedName>
</protein>
<proteinExistence type="inferred from homology"/>
<dbReference type="SUPFAM" id="SSF53383">
    <property type="entry name" value="PLP-dependent transferases"/>
    <property type="match status" value="1"/>
</dbReference>
<dbReference type="EMBL" id="JABXYM010000001">
    <property type="protein sequence ID" value="MCR6098433.1"/>
    <property type="molecule type" value="Genomic_DNA"/>
</dbReference>
<keyword evidence="5" id="KW-0456">Lyase</keyword>
<dbReference type="Gene3D" id="3.40.640.10">
    <property type="entry name" value="Type I PLP-dependent aspartate aminotransferase-like (Major domain)"/>
    <property type="match status" value="1"/>
</dbReference>
<evidence type="ECO:0000256" key="1">
    <source>
        <dbReference type="ARBA" id="ARBA00001933"/>
    </source>
</evidence>
<feature type="domain" description="Orn/Lys/Arg decarboxylases family 1 pyridoxal-P attachment site" evidence="6">
    <location>
        <begin position="7"/>
        <end position="309"/>
    </location>
</feature>
<evidence type="ECO:0000313" key="9">
    <source>
        <dbReference type="Proteomes" id="UP001057753"/>
    </source>
</evidence>
<dbReference type="GO" id="GO:0016831">
    <property type="term" value="F:carboxy-lyase activity"/>
    <property type="evidence" value="ECO:0007669"/>
    <property type="project" value="UniProtKB-KW"/>
</dbReference>
<evidence type="ECO:0000256" key="2">
    <source>
        <dbReference type="ARBA" id="ARBA00010671"/>
    </source>
</evidence>
<dbReference type="SUPFAM" id="SSF55904">
    <property type="entry name" value="Ornithine decarboxylase C-terminal domain"/>
    <property type="match status" value="1"/>
</dbReference>
<comment type="similarity">
    <text evidence="2">Belongs to the Orn/Lys/Arg decarboxylase class-I family.</text>
</comment>
<evidence type="ECO:0000259" key="6">
    <source>
        <dbReference type="Pfam" id="PF01276"/>
    </source>
</evidence>
<reference evidence="8" key="1">
    <citation type="submission" date="2020-06" db="EMBL/GenBank/DDBJ databases">
        <title>Insight into the genomes of haloalkaliphilic bacilli from Kenyan soda lakes.</title>
        <authorList>
            <person name="Mwirichia R."/>
            <person name="Villamizar G.C."/>
            <person name="Poehlein A."/>
            <person name="Mugweru J."/>
            <person name="Kipnyargis A."/>
            <person name="Kiplimo D."/>
            <person name="Orwa P."/>
            <person name="Daniel R."/>
        </authorList>
    </citation>
    <scope>NUCLEOTIDE SEQUENCE</scope>
    <source>
        <strain evidence="8">B1096_S55</strain>
    </source>
</reference>
<dbReference type="PANTHER" id="PTHR43277:SF3">
    <property type="entry name" value="DECARBOXYLASE, PUTATIVE-RELATED"/>
    <property type="match status" value="1"/>
</dbReference>
<dbReference type="Gene3D" id="3.90.105.10">
    <property type="entry name" value="Molybdopterin biosynthesis moea protein, domain 2"/>
    <property type="match status" value="1"/>
</dbReference>
<dbReference type="InterPro" id="IPR015421">
    <property type="entry name" value="PyrdxlP-dep_Trfase_major"/>
</dbReference>
<accession>A0A9Q4G110</accession>
<dbReference type="PANTHER" id="PTHR43277">
    <property type="entry name" value="ARGININE DECARBOXYLASE"/>
    <property type="match status" value="1"/>
</dbReference>
<comment type="caution">
    <text evidence="8">The sequence shown here is derived from an EMBL/GenBank/DDBJ whole genome shotgun (WGS) entry which is preliminary data.</text>
</comment>
<comment type="cofactor">
    <cofactor evidence="1">
        <name>pyridoxal 5'-phosphate</name>
        <dbReference type="ChEBI" id="CHEBI:597326"/>
    </cofactor>
</comment>
<dbReference type="RefSeq" id="WP_257822732.1">
    <property type="nucleotide sequence ID" value="NZ_JABXYM010000001.1"/>
</dbReference>
<evidence type="ECO:0000313" key="8">
    <source>
        <dbReference type="EMBL" id="MCR6098433.1"/>
    </source>
</evidence>